<keyword evidence="6 10" id="KW-0274">FAD</keyword>
<dbReference type="Pfam" id="PF02424">
    <property type="entry name" value="ApbE"/>
    <property type="match status" value="1"/>
</dbReference>
<evidence type="ECO:0000256" key="9">
    <source>
        <dbReference type="ARBA" id="ARBA00048540"/>
    </source>
</evidence>
<accession>A0A1M5NJ08</accession>
<dbReference type="InterPro" id="IPR024932">
    <property type="entry name" value="ApbE"/>
</dbReference>
<dbReference type="GO" id="GO:0046872">
    <property type="term" value="F:metal ion binding"/>
    <property type="evidence" value="ECO:0007669"/>
    <property type="project" value="UniProtKB-UniRule"/>
</dbReference>
<evidence type="ECO:0000313" key="12">
    <source>
        <dbReference type="EMBL" id="SHG89199.1"/>
    </source>
</evidence>
<feature type="binding site" evidence="11">
    <location>
        <position position="277"/>
    </location>
    <ligand>
        <name>Mg(2+)</name>
        <dbReference type="ChEBI" id="CHEBI:18420"/>
    </ligand>
</feature>
<comment type="similarity">
    <text evidence="10">Belongs to the ApbE family.</text>
</comment>
<evidence type="ECO:0000256" key="10">
    <source>
        <dbReference type="PIRNR" id="PIRNR006268"/>
    </source>
</evidence>
<organism evidence="12 13">
    <name type="scientific">Marivita hallyeonensis</name>
    <dbReference type="NCBI Taxonomy" id="996342"/>
    <lineage>
        <taxon>Bacteria</taxon>
        <taxon>Pseudomonadati</taxon>
        <taxon>Pseudomonadota</taxon>
        <taxon>Alphaproteobacteria</taxon>
        <taxon>Rhodobacterales</taxon>
        <taxon>Roseobacteraceae</taxon>
        <taxon>Marivita</taxon>
    </lineage>
</organism>
<dbReference type="InterPro" id="IPR003374">
    <property type="entry name" value="ApbE-like_sf"/>
</dbReference>
<comment type="catalytic activity">
    <reaction evidence="9 10">
        <text>L-threonyl-[protein] + FAD = FMN-L-threonyl-[protein] + AMP + H(+)</text>
        <dbReference type="Rhea" id="RHEA:36847"/>
        <dbReference type="Rhea" id="RHEA-COMP:11060"/>
        <dbReference type="Rhea" id="RHEA-COMP:11061"/>
        <dbReference type="ChEBI" id="CHEBI:15378"/>
        <dbReference type="ChEBI" id="CHEBI:30013"/>
        <dbReference type="ChEBI" id="CHEBI:57692"/>
        <dbReference type="ChEBI" id="CHEBI:74257"/>
        <dbReference type="ChEBI" id="CHEBI:456215"/>
        <dbReference type="EC" id="2.7.1.180"/>
    </reaction>
</comment>
<dbReference type="EC" id="2.7.1.180" evidence="1 10"/>
<name>A0A1M5NJ08_9RHOB</name>
<dbReference type="GO" id="GO:0016740">
    <property type="term" value="F:transferase activity"/>
    <property type="evidence" value="ECO:0007669"/>
    <property type="project" value="UniProtKB-UniRule"/>
</dbReference>
<keyword evidence="12" id="KW-0449">Lipoprotein</keyword>
<keyword evidence="13" id="KW-1185">Reference proteome</keyword>
<evidence type="ECO:0000256" key="11">
    <source>
        <dbReference type="PIRSR" id="PIRSR006268-2"/>
    </source>
</evidence>
<evidence type="ECO:0000256" key="4">
    <source>
        <dbReference type="ARBA" id="ARBA00022679"/>
    </source>
</evidence>
<dbReference type="SUPFAM" id="SSF143631">
    <property type="entry name" value="ApbE-like"/>
    <property type="match status" value="1"/>
</dbReference>
<dbReference type="Gene3D" id="3.10.520.10">
    <property type="entry name" value="ApbE-like domains"/>
    <property type="match status" value="1"/>
</dbReference>
<evidence type="ECO:0000256" key="5">
    <source>
        <dbReference type="ARBA" id="ARBA00022723"/>
    </source>
</evidence>
<evidence type="ECO:0000256" key="7">
    <source>
        <dbReference type="ARBA" id="ARBA00022842"/>
    </source>
</evidence>
<evidence type="ECO:0000313" key="13">
    <source>
        <dbReference type="Proteomes" id="UP000184221"/>
    </source>
</evidence>
<dbReference type="PANTHER" id="PTHR30040">
    <property type="entry name" value="THIAMINE BIOSYNTHESIS LIPOPROTEIN APBE"/>
    <property type="match status" value="1"/>
</dbReference>
<dbReference type="EMBL" id="FQXC01000001">
    <property type="protein sequence ID" value="SHG89199.1"/>
    <property type="molecule type" value="Genomic_DNA"/>
</dbReference>
<evidence type="ECO:0000256" key="6">
    <source>
        <dbReference type="ARBA" id="ARBA00022827"/>
    </source>
</evidence>
<dbReference type="OrthoDB" id="9778595at2"/>
<sequence length="325" mass="34400">MTHRSHGLSRRHVLGCIGATLALPNALRASQTNMIQGTAFGTHWRVMASTAEVGAEMTRRVDAICAEVDQQFSPWRPDSLLSRFNHGGAGDRLSEPDVLTVTAAALDIARKSDGAFDPTVGPLVARWGFGPITEGGAADWRALDLTETDLSKNTPDLTLDLCGIAKGWALDRIAHEARRSGHDNLLFDLGGEFVALGQHPDGRDWQIAIEPPIPGAQPHIVLRLPPGMAVATSGTAAQSYSVNGRLYSHIIDPVTGTPATGRLRSVTVAAADAMTADGWATALFVAGDIAGPDLARTHQIDAVFQIEAEGTLRDVRTGSVSGLIL</sequence>
<dbReference type="AlphaFoldDB" id="A0A1M5NJ08"/>
<gene>
    <name evidence="12" type="ORF">SAMN05443551_0936</name>
</gene>
<proteinExistence type="inferred from homology"/>
<protein>
    <recommendedName>
        <fullName evidence="2 10">FAD:protein FMN transferase</fullName>
        <ecNumber evidence="1 10">2.7.1.180</ecNumber>
    </recommendedName>
    <alternativeName>
        <fullName evidence="8 10">Flavin transferase</fullName>
    </alternativeName>
</protein>
<reference evidence="12 13" key="1">
    <citation type="submission" date="2016-11" db="EMBL/GenBank/DDBJ databases">
        <authorList>
            <person name="Jaros S."/>
            <person name="Januszkiewicz K."/>
            <person name="Wedrychowicz H."/>
        </authorList>
    </citation>
    <scope>NUCLEOTIDE SEQUENCE [LARGE SCALE GENOMIC DNA]</scope>
    <source>
        <strain evidence="12 13">DSM 29431</strain>
    </source>
</reference>
<keyword evidence="4 10" id="KW-0808">Transferase</keyword>
<dbReference type="PIRSF" id="PIRSF006268">
    <property type="entry name" value="ApbE"/>
    <property type="match status" value="1"/>
</dbReference>
<comment type="cofactor">
    <cofactor evidence="11">
        <name>Mg(2+)</name>
        <dbReference type="ChEBI" id="CHEBI:18420"/>
    </cofactor>
    <cofactor evidence="11">
        <name>Mn(2+)</name>
        <dbReference type="ChEBI" id="CHEBI:29035"/>
    </cofactor>
    <text evidence="11">Magnesium. Can also use manganese.</text>
</comment>
<dbReference type="PANTHER" id="PTHR30040:SF2">
    <property type="entry name" value="FAD:PROTEIN FMN TRANSFERASE"/>
    <property type="match status" value="1"/>
</dbReference>
<feature type="binding site" evidence="11">
    <location>
        <position position="281"/>
    </location>
    <ligand>
        <name>Mg(2+)</name>
        <dbReference type="ChEBI" id="CHEBI:18420"/>
    </ligand>
</feature>
<dbReference type="RefSeq" id="WP_072776300.1">
    <property type="nucleotide sequence ID" value="NZ_FQXC01000001.1"/>
</dbReference>
<keyword evidence="5 10" id="KW-0479">Metal-binding</keyword>
<evidence type="ECO:0000256" key="8">
    <source>
        <dbReference type="ARBA" id="ARBA00031306"/>
    </source>
</evidence>
<dbReference type="STRING" id="996342.SAMN05443551_0936"/>
<evidence type="ECO:0000256" key="2">
    <source>
        <dbReference type="ARBA" id="ARBA00016337"/>
    </source>
</evidence>
<dbReference type="Proteomes" id="UP000184221">
    <property type="component" value="Unassembled WGS sequence"/>
</dbReference>
<evidence type="ECO:0000256" key="3">
    <source>
        <dbReference type="ARBA" id="ARBA00022630"/>
    </source>
</evidence>
<keyword evidence="3 10" id="KW-0285">Flavoprotein</keyword>
<evidence type="ECO:0000256" key="1">
    <source>
        <dbReference type="ARBA" id="ARBA00011955"/>
    </source>
</evidence>
<feature type="binding site" evidence="11">
    <location>
        <position position="163"/>
    </location>
    <ligand>
        <name>Mg(2+)</name>
        <dbReference type="ChEBI" id="CHEBI:18420"/>
    </ligand>
</feature>
<keyword evidence="7 10" id="KW-0460">Magnesium</keyword>